<organism evidence="1 2">
    <name type="scientific">Austropuccinia psidii MF-1</name>
    <dbReference type="NCBI Taxonomy" id="1389203"/>
    <lineage>
        <taxon>Eukaryota</taxon>
        <taxon>Fungi</taxon>
        <taxon>Dikarya</taxon>
        <taxon>Basidiomycota</taxon>
        <taxon>Pucciniomycotina</taxon>
        <taxon>Pucciniomycetes</taxon>
        <taxon>Pucciniales</taxon>
        <taxon>Sphaerophragmiaceae</taxon>
        <taxon>Austropuccinia</taxon>
    </lineage>
</organism>
<keyword evidence="2" id="KW-1185">Reference proteome</keyword>
<sequence>MAEQPLINNNQITYSDESPTPSECNVDLPLFANLFSILCSPFHHPSSLLISMDYEDMTSQDNYRNDYNFHPNNEQDSSVEDLTPPIIPKRYIKCFWLHSNIYDYFEKINEKGECVESKGNFKYNYKF</sequence>
<reference evidence="1" key="1">
    <citation type="submission" date="2021-03" db="EMBL/GenBank/DDBJ databases">
        <title>Draft genome sequence of rust myrtle Austropuccinia psidii MF-1, a brazilian biotype.</title>
        <authorList>
            <person name="Quecine M.C."/>
            <person name="Pachon D.M.R."/>
            <person name="Bonatelli M.L."/>
            <person name="Correr F.H."/>
            <person name="Franceschini L.M."/>
            <person name="Leite T.F."/>
            <person name="Margarido G.R.A."/>
            <person name="Almeida C.A."/>
            <person name="Ferrarezi J.A."/>
            <person name="Labate C.A."/>
        </authorList>
    </citation>
    <scope>NUCLEOTIDE SEQUENCE</scope>
    <source>
        <strain evidence="1">MF-1</strain>
    </source>
</reference>
<dbReference type="EMBL" id="AVOT02000831">
    <property type="protein sequence ID" value="MBW0464613.1"/>
    <property type="molecule type" value="Genomic_DNA"/>
</dbReference>
<evidence type="ECO:0000313" key="2">
    <source>
        <dbReference type="Proteomes" id="UP000765509"/>
    </source>
</evidence>
<accession>A0A9Q3BG49</accession>
<gene>
    <name evidence="1" type="ORF">O181_004328</name>
</gene>
<dbReference type="Proteomes" id="UP000765509">
    <property type="component" value="Unassembled WGS sequence"/>
</dbReference>
<dbReference type="AlphaFoldDB" id="A0A9Q3BG49"/>
<name>A0A9Q3BG49_9BASI</name>
<proteinExistence type="predicted"/>
<evidence type="ECO:0000313" key="1">
    <source>
        <dbReference type="EMBL" id="MBW0464613.1"/>
    </source>
</evidence>
<comment type="caution">
    <text evidence="1">The sequence shown here is derived from an EMBL/GenBank/DDBJ whole genome shotgun (WGS) entry which is preliminary data.</text>
</comment>
<protein>
    <submittedName>
        <fullName evidence="1">Uncharacterized protein</fullName>
    </submittedName>
</protein>